<organism evidence="1 2">
    <name type="scientific">Candidatus Ryanbacteria bacterium CG10_big_fil_rev_8_21_14_0_10_43_42</name>
    <dbReference type="NCBI Taxonomy" id="1974864"/>
    <lineage>
        <taxon>Bacteria</taxon>
        <taxon>Candidatus Ryaniibacteriota</taxon>
    </lineage>
</organism>
<dbReference type="EMBL" id="PFEF01000005">
    <property type="protein sequence ID" value="PJE64581.1"/>
    <property type="molecule type" value="Genomic_DNA"/>
</dbReference>
<proteinExistence type="predicted"/>
<comment type="caution">
    <text evidence="1">The sequence shown here is derived from an EMBL/GenBank/DDBJ whole genome shotgun (WGS) entry which is preliminary data.</text>
</comment>
<dbReference type="AlphaFoldDB" id="A0A2M8KXG1"/>
<evidence type="ECO:0000313" key="1">
    <source>
        <dbReference type="EMBL" id="PJE64581.1"/>
    </source>
</evidence>
<dbReference type="Proteomes" id="UP000229098">
    <property type="component" value="Unassembled WGS sequence"/>
</dbReference>
<reference evidence="2" key="1">
    <citation type="submission" date="2017-09" db="EMBL/GenBank/DDBJ databases">
        <title>Depth-based differentiation of microbial function through sediment-hosted aquifers and enrichment of novel symbionts in the deep terrestrial subsurface.</title>
        <authorList>
            <person name="Probst A.J."/>
            <person name="Ladd B."/>
            <person name="Jarett J.K."/>
            <person name="Geller-Mcgrath D.E."/>
            <person name="Sieber C.M.K."/>
            <person name="Emerson J.B."/>
            <person name="Anantharaman K."/>
            <person name="Thomas B.C."/>
            <person name="Malmstrom R."/>
            <person name="Stieglmeier M."/>
            <person name="Klingl A."/>
            <person name="Woyke T."/>
            <person name="Ryan C.M."/>
            <person name="Banfield J.F."/>
        </authorList>
    </citation>
    <scope>NUCLEOTIDE SEQUENCE [LARGE SCALE GENOMIC DNA]</scope>
</reference>
<gene>
    <name evidence="1" type="ORF">COU90_01955</name>
</gene>
<evidence type="ECO:0000313" key="2">
    <source>
        <dbReference type="Proteomes" id="UP000229098"/>
    </source>
</evidence>
<protein>
    <recommendedName>
        <fullName evidence="3">NodB homology domain-containing protein</fullName>
    </recommendedName>
</protein>
<evidence type="ECO:0008006" key="3">
    <source>
        <dbReference type="Google" id="ProtNLM"/>
    </source>
</evidence>
<sequence>MQKPFFHFSVDDVLDALLQVSETEQELFSHPFFAFLKELHDTHGITVDLYCFYQESKDRNKKTLADVSDNYQSIFKANPWIRFGPHALDYETAPYAQTPEEQIGVFDAIYKEIDRFAGAEARSLWVRLHYFSESFELADYFHENGVTALFTTDKDAMSHRMPEEVKVSLRATGMAEYKGMQFIRTHFRAENFANENADEKVIKKDLSEVLKKHGFVTMLTHEYELVRPEVREVIRTVTPIVKKKGVMKNI</sequence>
<name>A0A2M8KXG1_9BACT</name>
<accession>A0A2M8KXG1</accession>